<evidence type="ECO:0000313" key="1">
    <source>
        <dbReference type="EMBL" id="WFR90224.1"/>
    </source>
</evidence>
<dbReference type="RefSeq" id="WP_278319394.1">
    <property type="nucleotide sequence ID" value="NZ_CP053314.1"/>
</dbReference>
<evidence type="ECO:0000313" key="2">
    <source>
        <dbReference type="Proteomes" id="UP001218104"/>
    </source>
</evidence>
<reference evidence="1" key="1">
    <citation type="submission" date="2023-04" db="EMBL/GenBank/DDBJ databases">
        <title>Genomic of Limosilactobacillus fermentum MSJK0025.</title>
        <authorList>
            <person name="Yang S."/>
        </authorList>
    </citation>
    <scope>NUCLEOTIDE SEQUENCE</scope>
    <source>
        <strain evidence="1">MSJK0025</strain>
        <plasmid evidence="1">pMSJK0025</plasmid>
    </source>
</reference>
<dbReference type="EMBL" id="CP121469">
    <property type="protein sequence ID" value="WFR90224.1"/>
    <property type="molecule type" value="Genomic_DNA"/>
</dbReference>
<sequence>MNTDYYTNGFKHAEDRLVKALADLDSIIRDEPVTAGALKHEVMAIEEQLDVAKAMIDEELTKRLGY</sequence>
<dbReference type="Proteomes" id="UP001218104">
    <property type="component" value="Plasmid pMSJK0025"/>
</dbReference>
<gene>
    <name evidence="1" type="ORF">P8634_10850</name>
</gene>
<name>A0AAJ5ZYM8_LIMFE</name>
<protein>
    <submittedName>
        <fullName evidence="1">Uncharacterized protein</fullName>
    </submittedName>
</protein>
<geneLocation type="plasmid" evidence="1 2">
    <name>pMSJK0025</name>
</geneLocation>
<proteinExistence type="predicted"/>
<accession>A0AAJ5ZYM8</accession>
<organism evidence="1 2">
    <name type="scientific">Limosilactobacillus fermentum</name>
    <name type="common">Lactobacillus fermentum</name>
    <dbReference type="NCBI Taxonomy" id="1613"/>
    <lineage>
        <taxon>Bacteria</taxon>
        <taxon>Bacillati</taxon>
        <taxon>Bacillota</taxon>
        <taxon>Bacilli</taxon>
        <taxon>Lactobacillales</taxon>
        <taxon>Lactobacillaceae</taxon>
        <taxon>Limosilactobacillus</taxon>
    </lineage>
</organism>
<keyword evidence="1" id="KW-0614">Plasmid</keyword>
<dbReference type="AlphaFoldDB" id="A0AAJ5ZYM8"/>